<keyword evidence="6" id="KW-1185">Reference proteome</keyword>
<protein>
    <submittedName>
        <fullName evidence="5">Uncharacterized protein</fullName>
    </submittedName>
</protein>
<dbReference type="InterPro" id="IPR032675">
    <property type="entry name" value="LRR_dom_sf"/>
</dbReference>
<organism evidence="5 6">
    <name type="scientific">Pyrocoelia pectoralis</name>
    <dbReference type="NCBI Taxonomy" id="417401"/>
    <lineage>
        <taxon>Eukaryota</taxon>
        <taxon>Metazoa</taxon>
        <taxon>Ecdysozoa</taxon>
        <taxon>Arthropoda</taxon>
        <taxon>Hexapoda</taxon>
        <taxon>Insecta</taxon>
        <taxon>Pterygota</taxon>
        <taxon>Neoptera</taxon>
        <taxon>Endopterygota</taxon>
        <taxon>Coleoptera</taxon>
        <taxon>Polyphaga</taxon>
        <taxon>Elateriformia</taxon>
        <taxon>Elateroidea</taxon>
        <taxon>Lampyridae</taxon>
        <taxon>Lampyrinae</taxon>
        <taxon>Pyrocoelia</taxon>
    </lineage>
</organism>
<dbReference type="InterPro" id="IPR003591">
    <property type="entry name" value="Leu-rich_rpt_typical-subtyp"/>
</dbReference>
<dbReference type="PANTHER" id="PTHR24369:SF210">
    <property type="entry name" value="CHAOPTIN-RELATED"/>
    <property type="match status" value="1"/>
</dbReference>
<feature type="transmembrane region" description="Helical" evidence="4">
    <location>
        <begin position="358"/>
        <end position="379"/>
    </location>
</feature>
<name>A0AAN7VVL7_9COLE</name>
<keyword evidence="4" id="KW-1133">Transmembrane helix</keyword>
<keyword evidence="3" id="KW-0677">Repeat</keyword>
<evidence type="ECO:0000256" key="3">
    <source>
        <dbReference type="ARBA" id="ARBA00022737"/>
    </source>
</evidence>
<reference evidence="5 6" key="1">
    <citation type="journal article" date="2024" name="Insects">
        <title>An Improved Chromosome-Level Genome Assembly of the Firefly Pyrocoelia pectoralis.</title>
        <authorList>
            <person name="Fu X."/>
            <person name="Meyer-Rochow V.B."/>
            <person name="Ballantyne L."/>
            <person name="Zhu X."/>
        </authorList>
    </citation>
    <scope>NUCLEOTIDE SEQUENCE [LARGE SCALE GENOMIC DNA]</scope>
    <source>
        <strain evidence="5">XCY_ONT2</strain>
    </source>
</reference>
<dbReference type="SMART" id="SM00369">
    <property type="entry name" value="LRR_TYP"/>
    <property type="match status" value="4"/>
</dbReference>
<dbReference type="Proteomes" id="UP001329430">
    <property type="component" value="Chromosome 1"/>
</dbReference>
<evidence type="ECO:0000256" key="1">
    <source>
        <dbReference type="ARBA" id="ARBA00022614"/>
    </source>
</evidence>
<keyword evidence="4" id="KW-0812">Transmembrane</keyword>
<keyword evidence="1" id="KW-0433">Leucine-rich repeat</keyword>
<dbReference type="Pfam" id="PF13855">
    <property type="entry name" value="LRR_8"/>
    <property type="match status" value="1"/>
</dbReference>
<dbReference type="Gene3D" id="3.80.10.10">
    <property type="entry name" value="Ribonuclease Inhibitor"/>
    <property type="match status" value="1"/>
</dbReference>
<keyword evidence="4" id="KW-0472">Membrane</keyword>
<dbReference type="EMBL" id="JAVRBK010000001">
    <property type="protein sequence ID" value="KAK5650731.1"/>
    <property type="molecule type" value="Genomic_DNA"/>
</dbReference>
<dbReference type="InterPro" id="IPR050541">
    <property type="entry name" value="LRR_TM_domain-containing"/>
</dbReference>
<dbReference type="PROSITE" id="PS51450">
    <property type="entry name" value="LRR"/>
    <property type="match status" value="2"/>
</dbReference>
<dbReference type="PANTHER" id="PTHR24369">
    <property type="entry name" value="ANTIGEN BSP, PUTATIVE-RELATED"/>
    <property type="match status" value="1"/>
</dbReference>
<dbReference type="InterPro" id="IPR001611">
    <property type="entry name" value="Leu-rich_rpt"/>
</dbReference>
<comment type="caution">
    <text evidence="5">The sequence shown here is derived from an EMBL/GenBank/DDBJ whole genome shotgun (WGS) entry which is preliminary data.</text>
</comment>
<dbReference type="AlphaFoldDB" id="A0AAN7VVL7"/>
<evidence type="ECO:0000313" key="6">
    <source>
        <dbReference type="Proteomes" id="UP001329430"/>
    </source>
</evidence>
<dbReference type="SUPFAM" id="SSF52058">
    <property type="entry name" value="L domain-like"/>
    <property type="match status" value="1"/>
</dbReference>
<dbReference type="GO" id="GO:0005886">
    <property type="term" value="C:plasma membrane"/>
    <property type="evidence" value="ECO:0007669"/>
    <property type="project" value="TreeGrafter"/>
</dbReference>
<evidence type="ECO:0000313" key="5">
    <source>
        <dbReference type="EMBL" id="KAK5650731.1"/>
    </source>
</evidence>
<gene>
    <name evidence="5" type="ORF">RI129_001760</name>
</gene>
<sequence>MIFFITLSQLRSLSLNNNNFVHIQIGCFDGLYSLEFLNISGNRISEFEYGTFLGLKKLVTLDISNNTLSYLYESTYHLLENLESLYLDHNFIASFDPYDITNHLRALKRISLNDNPWNCKSLLHIFSTLRSKSVTVFEGRAKKTVNINGIPCTNQNIQILDSTTSQSISNNDNKQVDDLQTFKTLLNVIDSQFEEFLTNFSYAPFKELRFLNNFQKTFANLLNGNKTNISNNANFRRLNGTIAKLVSELQSLPDKLANYSVRERNQLREDMFRYFNSELVNSTIGKYFSSALSHLNSLQQFLNADFKNSSFYKLFQNNKLSNSDPKYSKDDLTVFEKFVNHDDRVVTKISGLQNSLNALLVVIIIVLFCLLALFVIKMFNKPLLKFTKRNVINTPIDSNVNVGDNLN</sequence>
<keyword evidence="2" id="KW-0732">Signal</keyword>
<proteinExistence type="predicted"/>
<evidence type="ECO:0000256" key="2">
    <source>
        <dbReference type="ARBA" id="ARBA00022729"/>
    </source>
</evidence>
<accession>A0AAN7VVL7</accession>
<evidence type="ECO:0000256" key="4">
    <source>
        <dbReference type="SAM" id="Phobius"/>
    </source>
</evidence>